<keyword evidence="1" id="KW-0479">Metal-binding</keyword>
<evidence type="ECO:0000256" key="2">
    <source>
        <dbReference type="SAM" id="MobiDB-lite"/>
    </source>
</evidence>
<dbReference type="EMBL" id="JAWJAY010001599">
    <property type="protein sequence ID" value="MDV2888527.1"/>
    <property type="molecule type" value="Genomic_DNA"/>
</dbReference>
<accession>A0AAJ2U722</accession>
<dbReference type="Pfam" id="PF04434">
    <property type="entry name" value="SWIM"/>
    <property type="match status" value="1"/>
</dbReference>
<feature type="compositionally biased region" description="Basic and acidic residues" evidence="2">
    <location>
        <begin position="64"/>
        <end position="77"/>
    </location>
</feature>
<dbReference type="AlphaFoldDB" id="A0AAJ2U722"/>
<proteinExistence type="predicted"/>
<name>A0AAJ2U722_ALKPS</name>
<dbReference type="InterPro" id="IPR007527">
    <property type="entry name" value="Znf_SWIM"/>
</dbReference>
<dbReference type="PROSITE" id="PS50966">
    <property type="entry name" value="ZF_SWIM"/>
    <property type="match status" value="1"/>
</dbReference>
<evidence type="ECO:0000313" key="5">
    <source>
        <dbReference type="Proteomes" id="UP001285636"/>
    </source>
</evidence>
<protein>
    <submittedName>
        <fullName evidence="4">SWIM zinc finger family protein</fullName>
    </submittedName>
</protein>
<dbReference type="Proteomes" id="UP001285636">
    <property type="component" value="Unassembled WGS sequence"/>
</dbReference>
<feature type="non-terminal residue" evidence="4">
    <location>
        <position position="77"/>
    </location>
</feature>
<dbReference type="RefSeq" id="WP_323468414.1">
    <property type="nucleotide sequence ID" value="NZ_JAWJAY010001599.1"/>
</dbReference>
<dbReference type="GO" id="GO:0008270">
    <property type="term" value="F:zinc ion binding"/>
    <property type="evidence" value="ECO:0007669"/>
    <property type="project" value="UniProtKB-KW"/>
</dbReference>
<keyword evidence="1" id="KW-0863">Zinc-finger</keyword>
<organism evidence="4 5">
    <name type="scientific">Alkalihalophilus pseudofirmus</name>
    <name type="common">Bacillus pseudofirmus</name>
    <dbReference type="NCBI Taxonomy" id="79885"/>
    <lineage>
        <taxon>Bacteria</taxon>
        <taxon>Bacillati</taxon>
        <taxon>Bacillota</taxon>
        <taxon>Bacilli</taxon>
        <taxon>Bacillales</taxon>
        <taxon>Bacillaceae</taxon>
        <taxon>Alkalihalophilus</taxon>
    </lineage>
</organism>
<sequence>VKGTKRYQVVVHQHVDYFELECNCPAFDWYDEECKHVVAVMLEIQERIANEGNVPTQENMLQARQRERERKQEELVR</sequence>
<gene>
    <name evidence="4" type="ORF">RYX45_25530</name>
</gene>
<evidence type="ECO:0000259" key="3">
    <source>
        <dbReference type="PROSITE" id="PS50966"/>
    </source>
</evidence>
<keyword evidence="1" id="KW-0862">Zinc</keyword>
<feature type="domain" description="SWIM-type" evidence="3">
    <location>
        <begin position="7"/>
        <end position="45"/>
    </location>
</feature>
<feature type="non-terminal residue" evidence="4">
    <location>
        <position position="1"/>
    </location>
</feature>
<evidence type="ECO:0000256" key="1">
    <source>
        <dbReference type="PROSITE-ProRule" id="PRU00325"/>
    </source>
</evidence>
<comment type="caution">
    <text evidence="4">The sequence shown here is derived from an EMBL/GenBank/DDBJ whole genome shotgun (WGS) entry which is preliminary data.</text>
</comment>
<reference evidence="4" key="1">
    <citation type="submission" date="2023-10" db="EMBL/GenBank/DDBJ databases">
        <title>Screening of Alkalihalophilus pseudofirmusBZ-TG-HK211 and Its Alleviation of Salt Stress on Rapeseed Growth.</title>
        <authorList>
            <person name="Zhao B."/>
            <person name="Guo T."/>
        </authorList>
    </citation>
    <scope>NUCLEOTIDE SEQUENCE</scope>
    <source>
        <strain evidence="4">BZ-TG-HK211</strain>
    </source>
</reference>
<feature type="compositionally biased region" description="Polar residues" evidence="2">
    <location>
        <begin position="53"/>
        <end position="62"/>
    </location>
</feature>
<evidence type="ECO:0000313" key="4">
    <source>
        <dbReference type="EMBL" id="MDV2888527.1"/>
    </source>
</evidence>
<feature type="region of interest" description="Disordered" evidence="2">
    <location>
        <begin position="53"/>
        <end position="77"/>
    </location>
</feature>